<keyword evidence="3" id="KW-1185">Reference proteome</keyword>
<dbReference type="Proteomes" id="UP001219568">
    <property type="component" value="Unassembled WGS sequence"/>
</dbReference>
<protein>
    <submittedName>
        <fullName evidence="2">Uncharacterized protein</fullName>
    </submittedName>
</protein>
<dbReference type="AlphaFoldDB" id="A0AAD6IDU8"/>
<proteinExistence type="predicted"/>
<name>A0AAD6IDU8_PENCN</name>
<sequence length="89" mass="10095">MTMSSSEDCRDVIEAYYSRRPPGHGTICAEPLSPTSKLGFSFAQNAREGHVQNSTNKQIYLRDYRNRPPFKPAQTPLYPASMHQKGQSY</sequence>
<evidence type="ECO:0000313" key="3">
    <source>
        <dbReference type="Proteomes" id="UP001219568"/>
    </source>
</evidence>
<dbReference type="EMBL" id="JAQJZL010000004">
    <property type="protein sequence ID" value="KAJ6044119.1"/>
    <property type="molecule type" value="Genomic_DNA"/>
</dbReference>
<feature type="region of interest" description="Disordered" evidence="1">
    <location>
        <begin position="66"/>
        <end position="89"/>
    </location>
</feature>
<evidence type="ECO:0000256" key="1">
    <source>
        <dbReference type="SAM" id="MobiDB-lite"/>
    </source>
</evidence>
<comment type="caution">
    <text evidence="2">The sequence shown here is derived from an EMBL/GenBank/DDBJ whole genome shotgun (WGS) entry which is preliminary data.</text>
</comment>
<gene>
    <name evidence="2" type="ORF">N7460_005474</name>
</gene>
<reference evidence="2" key="1">
    <citation type="journal article" date="2023" name="IMA Fungus">
        <title>Comparative genomic study of the Penicillium genus elucidates a diverse pangenome and 15 lateral gene transfer events.</title>
        <authorList>
            <person name="Petersen C."/>
            <person name="Sorensen T."/>
            <person name="Nielsen M.R."/>
            <person name="Sondergaard T.E."/>
            <person name="Sorensen J.L."/>
            <person name="Fitzpatrick D.A."/>
            <person name="Frisvad J.C."/>
            <person name="Nielsen K.L."/>
        </authorList>
    </citation>
    <scope>NUCLEOTIDE SEQUENCE</scope>
    <source>
        <strain evidence="2">IBT 15450</strain>
    </source>
</reference>
<accession>A0AAD6IDU8</accession>
<reference evidence="2" key="2">
    <citation type="submission" date="2023-01" db="EMBL/GenBank/DDBJ databases">
        <authorList>
            <person name="Petersen C."/>
        </authorList>
    </citation>
    <scope>NUCLEOTIDE SEQUENCE</scope>
    <source>
        <strain evidence="2">IBT 15450</strain>
    </source>
</reference>
<organism evidence="2 3">
    <name type="scientific">Penicillium canescens</name>
    <dbReference type="NCBI Taxonomy" id="5083"/>
    <lineage>
        <taxon>Eukaryota</taxon>
        <taxon>Fungi</taxon>
        <taxon>Dikarya</taxon>
        <taxon>Ascomycota</taxon>
        <taxon>Pezizomycotina</taxon>
        <taxon>Eurotiomycetes</taxon>
        <taxon>Eurotiomycetidae</taxon>
        <taxon>Eurotiales</taxon>
        <taxon>Aspergillaceae</taxon>
        <taxon>Penicillium</taxon>
    </lineage>
</organism>
<evidence type="ECO:0000313" key="2">
    <source>
        <dbReference type="EMBL" id="KAJ6044119.1"/>
    </source>
</evidence>